<organism evidence="1 2">
    <name type="scientific">Pragia fontium DSM 5563 = ATCC 49100</name>
    <dbReference type="NCBI Taxonomy" id="1122977"/>
    <lineage>
        <taxon>Bacteria</taxon>
        <taxon>Pseudomonadati</taxon>
        <taxon>Pseudomonadota</taxon>
        <taxon>Gammaproteobacteria</taxon>
        <taxon>Enterobacterales</taxon>
        <taxon>Budviciaceae</taxon>
        <taxon>Pragia</taxon>
    </lineage>
</organism>
<evidence type="ECO:0000313" key="2">
    <source>
        <dbReference type="Proteomes" id="UP000226420"/>
    </source>
</evidence>
<name>A0AAJ5BGV8_9GAMM</name>
<comment type="caution">
    <text evidence="1">The sequence shown here is derived from an EMBL/GenBank/DDBJ whole genome shotgun (WGS) entry which is preliminary data.</text>
</comment>
<dbReference type="Proteomes" id="UP000226420">
    <property type="component" value="Unassembled WGS sequence"/>
</dbReference>
<dbReference type="InterPro" id="IPR019613">
    <property type="entry name" value="DUF4198"/>
</dbReference>
<proteinExistence type="predicted"/>
<dbReference type="Pfam" id="PF10670">
    <property type="entry name" value="DUF4198"/>
    <property type="match status" value="1"/>
</dbReference>
<dbReference type="AlphaFoldDB" id="A0AAJ5BGV8"/>
<gene>
    <name evidence="1" type="ORF">SAMN02745723_103219</name>
</gene>
<protein>
    <submittedName>
        <fullName evidence="1">Uncharacterized conserved protein, contains GH25 family domain</fullName>
    </submittedName>
</protein>
<accession>A0AAJ5BGV8</accession>
<dbReference type="RefSeq" id="WP_074821789.1">
    <property type="nucleotide sequence ID" value="NZ_FOLW01000003.1"/>
</dbReference>
<dbReference type="EMBL" id="FOLW01000003">
    <property type="protein sequence ID" value="SFC65321.1"/>
    <property type="molecule type" value="Genomic_DNA"/>
</dbReference>
<sequence length="269" mass="29755">MIRIENILRMALIVLPLAYTTAAQSHSLWVNQPTVESGKTVVVEMGYGDEFPTAEPIVADRLHIFAPMKMIGAAGELTLLPGNENYQFVSKTPITKGSYLVLATYNPTFWSKNTKGWKQQSRNEMSDASYCEVASMFGKTIIDVDRANNMALLSEPQGQKLEIIPLANPSLIKPGQPFPIQVLYDGKPAKNIAVSATFAGFGDPHEHHGHTHSHAQAFLNKTDGQGKVNIYPLKAGYWIASVEYKSPFEDKTQCDEYVTQSTLTFTITE</sequence>
<reference evidence="1 2" key="1">
    <citation type="submission" date="2016-10" db="EMBL/GenBank/DDBJ databases">
        <authorList>
            <person name="Varghese N."/>
            <person name="Submissions S."/>
        </authorList>
    </citation>
    <scope>NUCLEOTIDE SEQUENCE [LARGE SCALE GENOMIC DNA]</scope>
    <source>
        <strain evidence="1 2">DSM 5563</strain>
    </source>
</reference>
<evidence type="ECO:0000313" key="1">
    <source>
        <dbReference type="EMBL" id="SFC65321.1"/>
    </source>
</evidence>